<feature type="transmembrane region" description="Helical" evidence="8">
    <location>
        <begin position="9"/>
        <end position="27"/>
    </location>
</feature>
<dbReference type="PANTHER" id="PTHR21716">
    <property type="entry name" value="TRANSMEMBRANE PROTEIN"/>
    <property type="match status" value="1"/>
</dbReference>
<feature type="transmembrane region" description="Helical" evidence="8">
    <location>
        <begin position="203"/>
        <end position="225"/>
    </location>
</feature>
<accession>A0ABS9KYZ2</accession>
<keyword evidence="5 8" id="KW-0812">Transmembrane</keyword>
<keyword evidence="10" id="KW-1185">Reference proteome</keyword>
<protein>
    <submittedName>
        <fullName evidence="9">AI-2E family transporter</fullName>
    </submittedName>
</protein>
<evidence type="ECO:0000256" key="4">
    <source>
        <dbReference type="ARBA" id="ARBA00022475"/>
    </source>
</evidence>
<evidence type="ECO:0000256" key="5">
    <source>
        <dbReference type="ARBA" id="ARBA00022692"/>
    </source>
</evidence>
<evidence type="ECO:0000256" key="6">
    <source>
        <dbReference type="ARBA" id="ARBA00022989"/>
    </source>
</evidence>
<name>A0ABS9KYZ2_9BACT</name>
<dbReference type="Proteomes" id="UP001165367">
    <property type="component" value="Unassembled WGS sequence"/>
</dbReference>
<feature type="transmembrane region" description="Helical" evidence="8">
    <location>
        <begin position="146"/>
        <end position="169"/>
    </location>
</feature>
<organism evidence="9 10">
    <name type="scientific">Terrimonas ginsenosidimutans</name>
    <dbReference type="NCBI Taxonomy" id="2908004"/>
    <lineage>
        <taxon>Bacteria</taxon>
        <taxon>Pseudomonadati</taxon>
        <taxon>Bacteroidota</taxon>
        <taxon>Chitinophagia</taxon>
        <taxon>Chitinophagales</taxon>
        <taxon>Chitinophagaceae</taxon>
        <taxon>Terrimonas</taxon>
    </lineage>
</organism>
<dbReference type="InterPro" id="IPR002549">
    <property type="entry name" value="AI-2E-like"/>
</dbReference>
<evidence type="ECO:0000256" key="7">
    <source>
        <dbReference type="ARBA" id="ARBA00023136"/>
    </source>
</evidence>
<reference evidence="9" key="1">
    <citation type="submission" date="2022-01" db="EMBL/GenBank/DDBJ databases">
        <authorList>
            <person name="Jo J.-H."/>
            <person name="Im W.-T."/>
        </authorList>
    </citation>
    <scope>NUCLEOTIDE SEQUENCE</scope>
    <source>
        <strain evidence="9">NA20</strain>
    </source>
</reference>
<evidence type="ECO:0000256" key="2">
    <source>
        <dbReference type="ARBA" id="ARBA00009773"/>
    </source>
</evidence>
<keyword evidence="7 8" id="KW-0472">Membrane</keyword>
<keyword evidence="6 8" id="KW-1133">Transmembrane helix</keyword>
<keyword evidence="4" id="KW-1003">Cell membrane</keyword>
<evidence type="ECO:0000256" key="3">
    <source>
        <dbReference type="ARBA" id="ARBA00022448"/>
    </source>
</evidence>
<evidence type="ECO:0000313" key="10">
    <source>
        <dbReference type="Proteomes" id="UP001165367"/>
    </source>
</evidence>
<evidence type="ECO:0000313" key="9">
    <source>
        <dbReference type="EMBL" id="MCG2617560.1"/>
    </source>
</evidence>
<gene>
    <name evidence="9" type="ORF">LZZ85_24890</name>
</gene>
<feature type="transmembrane region" description="Helical" evidence="8">
    <location>
        <begin position="298"/>
        <end position="321"/>
    </location>
</feature>
<sequence length="369" mass="40545">MTSQQAPPFYIKFSLNLLTIILLGGLIFIGQDILMPLFFAIVLAILLLPVNNRLLRWGIPKVPAMLLAILLALLVIGGIIYFLSSQIAVFVKDLPAIKQHFNDHLHTVQKWISDTFHFSYKEQDKAVKDATSGLKDSGSSVVGTTLISAASALLMVILLPIYTFLIMYYRGLIRKFFLDIFGDRHRSSVEEVMAESKTIVQGYMVGLLIEMGIVAALNAAGFFIIGIKYAIFLAVLAAILNMIPYVGMLVATVLCMVITLTSATQIADILWVGLILIVVQFIDNNFLMPYVVSSKVRINALVSIIGVLIGGALAGVSGMFLSIPGIAIMKAIFDRVDDLKPWGMLMGDDLTMLNKRKRKMIEKGKDSGK</sequence>
<comment type="caution">
    <text evidence="9">The sequence shown here is derived from an EMBL/GenBank/DDBJ whole genome shotgun (WGS) entry which is preliminary data.</text>
</comment>
<evidence type="ECO:0000256" key="1">
    <source>
        <dbReference type="ARBA" id="ARBA00004651"/>
    </source>
</evidence>
<feature type="transmembrane region" description="Helical" evidence="8">
    <location>
        <begin position="33"/>
        <end position="50"/>
    </location>
</feature>
<feature type="transmembrane region" description="Helical" evidence="8">
    <location>
        <begin position="269"/>
        <end position="292"/>
    </location>
</feature>
<dbReference type="RefSeq" id="WP_237876341.1">
    <property type="nucleotide sequence ID" value="NZ_JAKLTR010000022.1"/>
</dbReference>
<keyword evidence="3" id="KW-0813">Transport</keyword>
<feature type="transmembrane region" description="Helical" evidence="8">
    <location>
        <begin position="231"/>
        <end position="257"/>
    </location>
</feature>
<proteinExistence type="inferred from homology"/>
<dbReference type="Pfam" id="PF01594">
    <property type="entry name" value="AI-2E_transport"/>
    <property type="match status" value="1"/>
</dbReference>
<dbReference type="EMBL" id="JAKLTR010000022">
    <property type="protein sequence ID" value="MCG2617560.1"/>
    <property type="molecule type" value="Genomic_DNA"/>
</dbReference>
<feature type="transmembrane region" description="Helical" evidence="8">
    <location>
        <begin position="62"/>
        <end position="83"/>
    </location>
</feature>
<comment type="similarity">
    <text evidence="2">Belongs to the autoinducer-2 exporter (AI-2E) (TC 2.A.86) family.</text>
</comment>
<comment type="subcellular location">
    <subcellularLocation>
        <location evidence="1">Cell membrane</location>
        <topology evidence="1">Multi-pass membrane protein</topology>
    </subcellularLocation>
</comment>
<evidence type="ECO:0000256" key="8">
    <source>
        <dbReference type="SAM" id="Phobius"/>
    </source>
</evidence>
<dbReference type="PANTHER" id="PTHR21716:SF53">
    <property type="entry name" value="PERMEASE PERM-RELATED"/>
    <property type="match status" value="1"/>
</dbReference>